<keyword evidence="2" id="KW-1185">Reference proteome</keyword>
<reference evidence="1 2" key="1">
    <citation type="submission" date="2016-11" db="EMBL/GenBank/DDBJ databases">
        <authorList>
            <person name="Jaros S."/>
            <person name="Januszkiewicz K."/>
            <person name="Wedrychowicz H."/>
        </authorList>
    </citation>
    <scope>NUCLEOTIDE SEQUENCE [LARGE SCALE GENOMIC DNA]</scope>
    <source>
        <strain evidence="1 2">DSM 46144</strain>
    </source>
</reference>
<name>A0A1M7JP24_9ACTN</name>
<accession>A0A1M7JP24</accession>
<dbReference type="STRING" id="134849.SAMN05443668_101865"/>
<gene>
    <name evidence="1" type="ORF">SAMN05443668_101865</name>
</gene>
<dbReference type="AlphaFoldDB" id="A0A1M7JP24"/>
<sequence length="39" mass="3878">MQAAAATSAALLAGLAVLVVVALRHTPPTGAEPTREGEH</sequence>
<proteinExistence type="predicted"/>
<dbReference type="EMBL" id="FRCS01000001">
    <property type="protein sequence ID" value="SHM54764.1"/>
    <property type="molecule type" value="Genomic_DNA"/>
</dbReference>
<evidence type="ECO:0000313" key="1">
    <source>
        <dbReference type="EMBL" id="SHM54764.1"/>
    </source>
</evidence>
<organism evidence="1 2">
    <name type="scientific">Cryptosporangium aurantiacum</name>
    <dbReference type="NCBI Taxonomy" id="134849"/>
    <lineage>
        <taxon>Bacteria</taxon>
        <taxon>Bacillati</taxon>
        <taxon>Actinomycetota</taxon>
        <taxon>Actinomycetes</taxon>
        <taxon>Cryptosporangiales</taxon>
        <taxon>Cryptosporangiaceae</taxon>
        <taxon>Cryptosporangium</taxon>
    </lineage>
</organism>
<evidence type="ECO:0000313" key="2">
    <source>
        <dbReference type="Proteomes" id="UP000184440"/>
    </source>
</evidence>
<protein>
    <submittedName>
        <fullName evidence="1">Uncharacterized protein</fullName>
    </submittedName>
</protein>
<dbReference type="Proteomes" id="UP000184440">
    <property type="component" value="Unassembled WGS sequence"/>
</dbReference>